<evidence type="ECO:0000313" key="1">
    <source>
        <dbReference type="EMBL" id="ARJ56711.1"/>
    </source>
</evidence>
<sequence length="326" mass="38128">MEIKSHYYNYYGVKGRYNPQEKQKTSWEKLYTPITERIEGNNHNPENDVYKAYLKLEERYYTLGEANRAKYSNYEDLKQALSQKYFSVDSPFQKYTSEQRRAMYDNELSMSAFGYATNINDPLITDPVHAPSDEEQQDYNRKMVNSQLQNILSQNGIDLKGADIQFIISPNDYHLKIMGLDDENLKLKIENLLNQNDNSKELFFHILQSLRVWQFNFKEGVIEKYRATSEFARLTGLDLGTFHQDGVNFTDKNGQNALEIYKNALEDSSIPPEFRGFAYESFKNLLESFRELDFSKIPELNLQIGYKDGVLYDLEHSHIAKLDLNA</sequence>
<organism evidence="1 2">
    <name type="scientific">Campylobacter cuniculorum DSM 23162 = LMG 24588</name>
    <dbReference type="NCBI Taxonomy" id="1121267"/>
    <lineage>
        <taxon>Bacteria</taxon>
        <taxon>Pseudomonadati</taxon>
        <taxon>Campylobacterota</taxon>
        <taxon>Epsilonproteobacteria</taxon>
        <taxon>Campylobacterales</taxon>
        <taxon>Campylobacteraceae</taxon>
        <taxon>Campylobacter</taxon>
    </lineage>
</organism>
<dbReference type="RefSeq" id="WP_027305637.1">
    <property type="nucleotide sequence ID" value="NZ_CP020867.1"/>
</dbReference>
<dbReference type="Proteomes" id="UP000192902">
    <property type="component" value="Chromosome"/>
</dbReference>
<dbReference type="KEGG" id="ccun:CCUN_1114"/>
<reference evidence="1 2" key="1">
    <citation type="submission" date="2017-04" db="EMBL/GenBank/DDBJ databases">
        <title>Complete genome sequence of the Campylobacter cuniculorum type strain LMG24588.</title>
        <authorList>
            <person name="Miller W.G."/>
            <person name="Yee E."/>
            <person name="Revez J."/>
            <person name="Bono J.L."/>
            <person name="Rossi M."/>
        </authorList>
    </citation>
    <scope>NUCLEOTIDE SEQUENCE [LARGE SCALE GENOMIC DNA]</scope>
    <source>
        <strain evidence="1 2">LMG 24588</strain>
    </source>
</reference>
<gene>
    <name evidence="1" type="ORF">CCUN_1114</name>
</gene>
<protein>
    <submittedName>
        <fullName evidence="1">Uncharacterized protein</fullName>
    </submittedName>
</protein>
<dbReference type="OrthoDB" id="2056069at2"/>
<accession>A0A1W6BXA1</accession>
<name>A0A1W6BXA1_9BACT</name>
<dbReference type="AlphaFoldDB" id="A0A1W6BXA1"/>
<dbReference type="EMBL" id="CP020867">
    <property type="protein sequence ID" value="ARJ56711.1"/>
    <property type="molecule type" value="Genomic_DNA"/>
</dbReference>
<dbReference type="InterPro" id="IPR032617">
    <property type="entry name" value="DUF4885"/>
</dbReference>
<dbReference type="Pfam" id="PF16226">
    <property type="entry name" value="DUF4885"/>
    <property type="match status" value="1"/>
</dbReference>
<proteinExistence type="predicted"/>
<dbReference type="STRING" id="1121267.CCUN_1114"/>
<evidence type="ECO:0000313" key="2">
    <source>
        <dbReference type="Proteomes" id="UP000192902"/>
    </source>
</evidence>
<dbReference type="eggNOG" id="ENOG5030PER">
    <property type="taxonomic scope" value="Bacteria"/>
</dbReference>